<protein>
    <submittedName>
        <fullName evidence="1">Uncharacterized protein</fullName>
    </submittedName>
</protein>
<organism evidence="1 2">
    <name type="scientific">Limnofasciculus baicalensis BBK-W-15</name>
    <dbReference type="NCBI Taxonomy" id="2699891"/>
    <lineage>
        <taxon>Bacteria</taxon>
        <taxon>Bacillati</taxon>
        <taxon>Cyanobacteriota</taxon>
        <taxon>Cyanophyceae</taxon>
        <taxon>Coleofasciculales</taxon>
        <taxon>Coleofasciculaceae</taxon>
        <taxon>Limnofasciculus</taxon>
        <taxon>Limnofasciculus baicalensis</taxon>
    </lineage>
</organism>
<accession>A0AAE3GXU9</accession>
<keyword evidence="2" id="KW-1185">Reference proteome</keyword>
<evidence type="ECO:0000313" key="1">
    <source>
        <dbReference type="EMBL" id="MCP2731811.1"/>
    </source>
</evidence>
<proteinExistence type="predicted"/>
<dbReference type="RefSeq" id="WP_254014542.1">
    <property type="nucleotide sequence ID" value="NZ_JAMZMM010000404.1"/>
</dbReference>
<sequence length="56" mass="6468">MRLFPSHSTSDRIDLRSPYRHIAILRSQKPNIILPYHPLSVAISLNPRLFAAIPLY</sequence>
<reference evidence="1" key="1">
    <citation type="submission" date="2022-06" db="EMBL/GenBank/DDBJ databases">
        <title>New cyanobacteria of genus Symplocastrum in benthos of Lake Baikal.</title>
        <authorList>
            <person name="Sorokovikova E."/>
            <person name="Tikhonova I."/>
            <person name="Krasnopeev A."/>
            <person name="Evseev P."/>
            <person name="Gladkikh A."/>
            <person name="Belykh O."/>
        </authorList>
    </citation>
    <scope>NUCLEOTIDE SEQUENCE</scope>
    <source>
        <strain evidence="1">BBK-W-15</strain>
    </source>
</reference>
<dbReference type="EMBL" id="JAMZMM010000404">
    <property type="protein sequence ID" value="MCP2731811.1"/>
    <property type="molecule type" value="Genomic_DNA"/>
</dbReference>
<gene>
    <name evidence="1" type="ORF">NJ959_25600</name>
</gene>
<dbReference type="AlphaFoldDB" id="A0AAE3GXU9"/>
<dbReference type="Proteomes" id="UP001204953">
    <property type="component" value="Unassembled WGS sequence"/>
</dbReference>
<name>A0AAE3GXU9_9CYAN</name>
<evidence type="ECO:0000313" key="2">
    <source>
        <dbReference type="Proteomes" id="UP001204953"/>
    </source>
</evidence>
<comment type="caution">
    <text evidence="1">The sequence shown here is derived from an EMBL/GenBank/DDBJ whole genome shotgun (WGS) entry which is preliminary data.</text>
</comment>